<feature type="region of interest" description="Disordered" evidence="17">
    <location>
        <begin position="687"/>
        <end position="874"/>
    </location>
</feature>
<evidence type="ECO:0000259" key="19">
    <source>
        <dbReference type="SMART" id="SM00484"/>
    </source>
</evidence>
<evidence type="ECO:0000256" key="16">
    <source>
        <dbReference type="RuleBase" id="RU003938"/>
    </source>
</evidence>
<evidence type="ECO:0000256" key="14">
    <source>
        <dbReference type="ARBA" id="ARBA00023209"/>
    </source>
</evidence>
<dbReference type="PRINTS" id="PR00853">
    <property type="entry name" value="XPGRADSUPER"/>
</dbReference>
<evidence type="ECO:0000256" key="13">
    <source>
        <dbReference type="ARBA" id="ARBA00023136"/>
    </source>
</evidence>
<evidence type="ECO:0000256" key="4">
    <source>
        <dbReference type="ARBA" id="ARBA00005189"/>
    </source>
</evidence>
<feature type="transmembrane region" description="Helical" evidence="18">
    <location>
        <begin position="1029"/>
        <end position="1051"/>
    </location>
</feature>
<feature type="transmembrane region" description="Helical" evidence="18">
    <location>
        <begin position="1191"/>
        <end position="1211"/>
    </location>
</feature>
<dbReference type="PANTHER" id="PTHR13773">
    <property type="entry name" value="PHOSPHATIDATE CYTIDYLYLTRANSFERASE"/>
    <property type="match status" value="1"/>
</dbReference>
<keyword evidence="14" id="KW-0594">Phospholipid biosynthesis</keyword>
<keyword evidence="11 18" id="KW-1133">Transmembrane helix</keyword>
<dbReference type="SUPFAM" id="SSF88723">
    <property type="entry name" value="PIN domain-like"/>
    <property type="match status" value="1"/>
</dbReference>
<dbReference type="InterPro" id="IPR016720">
    <property type="entry name" value="PC_Trfase_euk"/>
</dbReference>
<feature type="domain" description="XPG-I" evidence="19">
    <location>
        <begin position="146"/>
        <end position="220"/>
    </location>
</feature>
<evidence type="ECO:0000256" key="12">
    <source>
        <dbReference type="ARBA" id="ARBA00023098"/>
    </source>
</evidence>
<dbReference type="InterPro" id="IPR000374">
    <property type="entry name" value="PC_trans"/>
</dbReference>
<evidence type="ECO:0000256" key="17">
    <source>
        <dbReference type="SAM" id="MobiDB-lite"/>
    </source>
</evidence>
<evidence type="ECO:0000256" key="15">
    <source>
        <dbReference type="ARBA" id="ARBA00023264"/>
    </source>
</evidence>
<feature type="compositionally biased region" description="Low complexity" evidence="17">
    <location>
        <begin position="753"/>
        <end position="766"/>
    </location>
</feature>
<dbReference type="PANTHER" id="PTHR13773:SF8">
    <property type="entry name" value="PHOSPHATIDATE CYTIDYLYLTRANSFERASE, PHOTORECEPTOR-SPECIFIC"/>
    <property type="match status" value="1"/>
</dbReference>
<comment type="catalytic activity">
    <reaction evidence="1 16">
        <text>a 1,2-diacyl-sn-glycero-3-phosphate + CTP + H(+) = a CDP-1,2-diacyl-sn-glycerol + diphosphate</text>
        <dbReference type="Rhea" id="RHEA:16229"/>
        <dbReference type="ChEBI" id="CHEBI:15378"/>
        <dbReference type="ChEBI" id="CHEBI:33019"/>
        <dbReference type="ChEBI" id="CHEBI:37563"/>
        <dbReference type="ChEBI" id="CHEBI:58332"/>
        <dbReference type="ChEBI" id="CHEBI:58608"/>
        <dbReference type="EC" id="2.7.7.41"/>
    </reaction>
</comment>
<organism evidence="20 21">
    <name type="scientific">Micractinium conductrix</name>
    <dbReference type="NCBI Taxonomy" id="554055"/>
    <lineage>
        <taxon>Eukaryota</taxon>
        <taxon>Viridiplantae</taxon>
        <taxon>Chlorophyta</taxon>
        <taxon>core chlorophytes</taxon>
        <taxon>Trebouxiophyceae</taxon>
        <taxon>Chlorellales</taxon>
        <taxon>Chlorellaceae</taxon>
        <taxon>Chlorella clade</taxon>
        <taxon>Micractinium</taxon>
    </lineage>
</organism>
<keyword evidence="8 16" id="KW-0808">Transferase</keyword>
<evidence type="ECO:0000256" key="18">
    <source>
        <dbReference type="SAM" id="Phobius"/>
    </source>
</evidence>
<dbReference type="InterPro" id="IPR029060">
    <property type="entry name" value="PIN-like_dom_sf"/>
</dbReference>
<evidence type="ECO:0000313" key="20">
    <source>
        <dbReference type="EMBL" id="PSC76990.1"/>
    </source>
</evidence>
<feature type="compositionally biased region" description="Gly residues" evidence="17">
    <location>
        <begin position="565"/>
        <end position="576"/>
    </location>
</feature>
<feature type="transmembrane region" description="Helical" evidence="18">
    <location>
        <begin position="999"/>
        <end position="1017"/>
    </location>
</feature>
<dbReference type="GO" id="GO:0016024">
    <property type="term" value="P:CDP-diacylglycerol biosynthetic process"/>
    <property type="evidence" value="ECO:0007669"/>
    <property type="project" value="UniProtKB-UniPathway"/>
</dbReference>
<dbReference type="Proteomes" id="UP000239649">
    <property type="component" value="Unassembled WGS sequence"/>
</dbReference>
<dbReference type="Gene3D" id="3.40.50.1010">
    <property type="entry name" value="5'-nuclease"/>
    <property type="match status" value="1"/>
</dbReference>
<dbReference type="GO" id="GO:0004518">
    <property type="term" value="F:nuclease activity"/>
    <property type="evidence" value="ECO:0007669"/>
    <property type="project" value="InterPro"/>
</dbReference>
<dbReference type="EMBL" id="LHPF02000001">
    <property type="protein sequence ID" value="PSC76990.1"/>
    <property type="molecule type" value="Genomic_DNA"/>
</dbReference>
<feature type="compositionally biased region" description="Low complexity" evidence="17">
    <location>
        <begin position="692"/>
        <end position="726"/>
    </location>
</feature>
<keyword evidence="12" id="KW-0443">Lipid metabolism</keyword>
<keyword evidence="15" id="KW-1208">Phospholipid metabolism</keyword>
<dbReference type="OrthoDB" id="10260889at2759"/>
<keyword evidence="21" id="KW-1185">Reference proteome</keyword>
<feature type="transmembrane region" description="Helical" evidence="18">
    <location>
        <begin position="1057"/>
        <end position="1079"/>
    </location>
</feature>
<feature type="compositionally biased region" description="Low complexity" evidence="17">
    <location>
        <begin position="812"/>
        <end position="839"/>
    </location>
</feature>
<gene>
    <name evidence="20" type="primary">g958</name>
    <name evidence="20" type="ORF">C2E20_0958</name>
</gene>
<reference evidence="20 21" key="1">
    <citation type="journal article" date="2018" name="Plant J.">
        <title>Genome sequences of Chlorella sorokiniana UTEX 1602 and Micractinium conductrix SAG 241.80: implications to maltose excretion by a green alga.</title>
        <authorList>
            <person name="Arriola M.B."/>
            <person name="Velmurugan N."/>
            <person name="Zhang Y."/>
            <person name="Plunkett M.H."/>
            <person name="Hondzo H."/>
            <person name="Barney B.M."/>
        </authorList>
    </citation>
    <scope>NUCLEOTIDE SEQUENCE [LARGE SCALE GENOMIC DNA]</scope>
    <source>
        <strain evidence="20 21">SAG 241.80</strain>
    </source>
</reference>
<name>A0A2P6VSG1_9CHLO</name>
<evidence type="ECO:0000256" key="9">
    <source>
        <dbReference type="ARBA" id="ARBA00022692"/>
    </source>
</evidence>
<evidence type="ECO:0000256" key="11">
    <source>
        <dbReference type="ARBA" id="ARBA00022989"/>
    </source>
</evidence>
<dbReference type="Pfam" id="PF00867">
    <property type="entry name" value="XPG_I"/>
    <property type="match status" value="1"/>
</dbReference>
<dbReference type="InterPro" id="IPR006084">
    <property type="entry name" value="XPG/Rad2"/>
</dbReference>
<comment type="caution">
    <text evidence="20">The sequence shown here is derived from an EMBL/GenBank/DDBJ whole genome shotgun (WGS) entry which is preliminary data.</text>
</comment>
<evidence type="ECO:0000256" key="1">
    <source>
        <dbReference type="ARBA" id="ARBA00001698"/>
    </source>
</evidence>
<evidence type="ECO:0000256" key="8">
    <source>
        <dbReference type="ARBA" id="ARBA00022679"/>
    </source>
</evidence>
<evidence type="ECO:0000256" key="10">
    <source>
        <dbReference type="ARBA" id="ARBA00022695"/>
    </source>
</evidence>
<keyword evidence="10 16" id="KW-0548">Nucleotidyltransferase</keyword>
<dbReference type="GO" id="GO:0005789">
    <property type="term" value="C:endoplasmic reticulum membrane"/>
    <property type="evidence" value="ECO:0007669"/>
    <property type="project" value="TreeGrafter"/>
</dbReference>
<feature type="transmembrane region" description="Helical" evidence="18">
    <location>
        <begin position="958"/>
        <end position="979"/>
    </location>
</feature>
<evidence type="ECO:0000256" key="2">
    <source>
        <dbReference type="ARBA" id="ARBA00004141"/>
    </source>
</evidence>
<dbReference type="Pfam" id="PF01148">
    <property type="entry name" value="CTP_transf_1"/>
    <property type="match status" value="1"/>
</dbReference>
<evidence type="ECO:0000256" key="5">
    <source>
        <dbReference type="ARBA" id="ARBA00010185"/>
    </source>
</evidence>
<comment type="similarity">
    <text evidence="5 16">Belongs to the CDS family.</text>
</comment>
<feature type="transmembrane region" description="Helical" evidence="18">
    <location>
        <begin position="1091"/>
        <end position="1110"/>
    </location>
</feature>
<accession>A0A2P6VSG1</accession>
<comment type="pathway">
    <text evidence="3 16">Phospholipid metabolism; CDP-diacylglycerol biosynthesis; CDP-diacylglycerol from sn-glycerol 3-phosphate: step 3/3.</text>
</comment>
<evidence type="ECO:0000256" key="3">
    <source>
        <dbReference type="ARBA" id="ARBA00005119"/>
    </source>
</evidence>
<dbReference type="PROSITE" id="PS01315">
    <property type="entry name" value="CDS"/>
    <property type="match status" value="1"/>
</dbReference>
<feature type="region of interest" description="Disordered" evidence="17">
    <location>
        <begin position="551"/>
        <end position="584"/>
    </location>
</feature>
<evidence type="ECO:0000256" key="6">
    <source>
        <dbReference type="ARBA" id="ARBA00012487"/>
    </source>
</evidence>
<keyword evidence="7" id="KW-0444">Lipid biosynthesis</keyword>
<sequence>MGVKQLWPLLRAEGLVEWYRGGLEGEYGTCLSEVDGTAVAVDLAAWLVQASGGQALPRADTQAALLPHFSREERCMKIAFERASALQWLRHGCLPVIVAEGRAPAEKAAAQRARFAARNGGRAGGGTSQGAAQFQKLGATVGGLLETLGLPVFYAPGEAEAVCAALDRAGAVAGCASADGDCLLYGTETVLSALKLSTTQPRECELKRVRMASIRRRLGLTAGGERALCVLAALAGTDYSLDGAQGVGSVGGLAVARHLLQGDTHDGAVIERLAALVQGGHKARIKRHSSKNRCACCPHTENGHCCEAAFERCACAFHRLETERRANIAVFERQRREADAYVERRLAELGRRPGCQLHWLHRPRVKAVFEYLDDRRRQLLWDLPAVRSKLLPVLLEWDLVQQGRAEARRPEGQDSDGEGGEEEVEFRAAAIQKVHGLKAKSDEMGEAHWRYVLTWERVEGADVDGLGSLEVQARKPRAKGAAGGEDDDGPLLVSQAGAATQSPGWQAPPPEVLTLREFDARWMKEQPAEHRAVRISAVHLHLPRLEEAFRREPGKRGRKAAAAAGSGGKAAAGGGVRKPRVGGKAARQLQLGAAEGGAAAAGGAAPAADHHWDDVARYLQQRKPGRPVAAAAAAGKPRASAKAAVAAGRGLEGASGAAAAAVLPRQPAAHSQHLPSFEGVHALLSRGLGGSQQQQQQQPATLLPQQQEQQQPATLLPPQQQQEAPQGHPPPEQRASPQKKARSPGTGPGGSGAAAAAVTAALGSPSDDIEILFSSPDTAWPPARRQQRRPGGSGGVEGADEVEPLPLAQRIAQRGVQAERGQQQEQQQQPRAPGGRTQPMPSPKAAEGSARKLDRKVSSLRRRRSIGGSGELNGAAADADSGRLLVDQPPESRYRSFRVRFVSSIVLIASFLAIIWAGHVPLMFMVLGIQVLMVKELFTLARHAQAERKLPGFRAQQWYFFCVATFWMYIRFIKNNLIVEITSSARLARMFGWLLKRHTILSFYLYTAGFVSFVLTLKKGRYTYQFGQYAWTHMILMVVFVPSSFFVSLLFEGLIWFLLPTALVIVNDIMAYLAGFFFGRTPLIKLSPKKTWEGFLGGCVGTVIAAWYGALLMSQFKWFTCPRTDLSIWQPMGCVEPPETFRPHTFRLRDLVLDETNPALTDLLHTVGDLLPPALRDAVASFSFTCLPMQLHAVSLALFASFLAPFGGFFASGFKRGFKIKDFGDSIPGHGGVTDRFDCQVVMAVFSYIYFQSYVAKTTQTVAGVVSAALKLEPVQQLEVLERLSNMLVGAQLLPEKLGVAITQHAQCA</sequence>
<keyword evidence="13 18" id="KW-0472">Membrane</keyword>
<proteinExistence type="inferred from homology"/>
<keyword evidence="9 16" id="KW-0812">Transmembrane</keyword>
<evidence type="ECO:0000256" key="7">
    <source>
        <dbReference type="ARBA" id="ARBA00022516"/>
    </source>
</evidence>
<dbReference type="UniPathway" id="UPA00557">
    <property type="reaction ID" value="UER00614"/>
</dbReference>
<dbReference type="STRING" id="554055.A0A2P6VSG1"/>
<evidence type="ECO:0000313" key="21">
    <source>
        <dbReference type="Proteomes" id="UP000239649"/>
    </source>
</evidence>
<comment type="subcellular location">
    <subcellularLocation>
        <location evidence="2">Membrane</location>
        <topology evidence="2">Multi-pass membrane protein</topology>
    </subcellularLocation>
</comment>
<dbReference type="SMART" id="SM00484">
    <property type="entry name" value="XPGI"/>
    <property type="match status" value="1"/>
</dbReference>
<dbReference type="InterPro" id="IPR006086">
    <property type="entry name" value="XPG-I_dom"/>
</dbReference>
<dbReference type="GO" id="GO:0004605">
    <property type="term" value="F:phosphatidate cytidylyltransferase activity"/>
    <property type="evidence" value="ECO:0007669"/>
    <property type="project" value="UniProtKB-EC"/>
</dbReference>
<comment type="pathway">
    <text evidence="4">Lipid metabolism.</text>
</comment>
<protein>
    <recommendedName>
        <fullName evidence="6 16">Phosphatidate cytidylyltransferase</fullName>
        <ecNumber evidence="6 16">2.7.7.41</ecNumber>
    </recommendedName>
</protein>
<dbReference type="EC" id="2.7.7.41" evidence="6 16"/>